<sequence>MGWNLRFDPQIFLPEPLVCVAVLKALIFLCVTMLTASATLRVAPADAVPLLHVTSGRAALVPASRARPCVSWPLKWDNLLGRRTGLVHCTCYRTTLVPRCTMHRTERPAFRTYVRAARPTPRALHHAGVPACRSA</sequence>
<evidence type="ECO:0000313" key="2">
    <source>
        <dbReference type="EMBL" id="MCE0482264.1"/>
    </source>
</evidence>
<feature type="non-terminal residue" evidence="2">
    <location>
        <position position="135"/>
    </location>
</feature>
<dbReference type="Proteomes" id="UP000823775">
    <property type="component" value="Unassembled WGS sequence"/>
</dbReference>
<evidence type="ECO:0008006" key="4">
    <source>
        <dbReference type="Google" id="ProtNLM"/>
    </source>
</evidence>
<feature type="transmembrane region" description="Helical" evidence="1">
    <location>
        <begin position="12"/>
        <end position="34"/>
    </location>
</feature>
<keyword evidence="1" id="KW-1133">Transmembrane helix</keyword>
<gene>
    <name evidence="2" type="ORF">HAX54_040847</name>
</gene>
<evidence type="ECO:0000313" key="3">
    <source>
        <dbReference type="Proteomes" id="UP000823775"/>
    </source>
</evidence>
<name>A0ABS8VRI4_DATST</name>
<dbReference type="EMBL" id="JACEIK010005827">
    <property type="protein sequence ID" value="MCE0482264.1"/>
    <property type="molecule type" value="Genomic_DNA"/>
</dbReference>
<reference evidence="2 3" key="1">
    <citation type="journal article" date="2021" name="BMC Genomics">
        <title>Datura genome reveals duplications of psychoactive alkaloid biosynthetic genes and high mutation rate following tissue culture.</title>
        <authorList>
            <person name="Rajewski A."/>
            <person name="Carter-House D."/>
            <person name="Stajich J."/>
            <person name="Litt A."/>
        </authorList>
    </citation>
    <scope>NUCLEOTIDE SEQUENCE [LARGE SCALE GENOMIC DNA]</scope>
    <source>
        <strain evidence="2">AR-01</strain>
    </source>
</reference>
<protein>
    <recommendedName>
        <fullName evidence="4">Secreted protein</fullName>
    </recommendedName>
</protein>
<proteinExistence type="predicted"/>
<comment type="caution">
    <text evidence="2">The sequence shown here is derived from an EMBL/GenBank/DDBJ whole genome shotgun (WGS) entry which is preliminary data.</text>
</comment>
<organism evidence="2 3">
    <name type="scientific">Datura stramonium</name>
    <name type="common">Jimsonweed</name>
    <name type="synonym">Common thornapple</name>
    <dbReference type="NCBI Taxonomy" id="4076"/>
    <lineage>
        <taxon>Eukaryota</taxon>
        <taxon>Viridiplantae</taxon>
        <taxon>Streptophyta</taxon>
        <taxon>Embryophyta</taxon>
        <taxon>Tracheophyta</taxon>
        <taxon>Spermatophyta</taxon>
        <taxon>Magnoliopsida</taxon>
        <taxon>eudicotyledons</taxon>
        <taxon>Gunneridae</taxon>
        <taxon>Pentapetalae</taxon>
        <taxon>asterids</taxon>
        <taxon>lamiids</taxon>
        <taxon>Solanales</taxon>
        <taxon>Solanaceae</taxon>
        <taxon>Solanoideae</taxon>
        <taxon>Datureae</taxon>
        <taxon>Datura</taxon>
    </lineage>
</organism>
<evidence type="ECO:0000256" key="1">
    <source>
        <dbReference type="SAM" id="Phobius"/>
    </source>
</evidence>
<keyword evidence="1" id="KW-0472">Membrane</keyword>
<accession>A0ABS8VRI4</accession>
<keyword evidence="3" id="KW-1185">Reference proteome</keyword>
<keyword evidence="1" id="KW-0812">Transmembrane</keyword>